<dbReference type="EMBL" id="CP097899">
    <property type="protein sequence ID" value="URN96845.1"/>
    <property type="molecule type" value="Genomic_DNA"/>
</dbReference>
<organism evidence="2 3">
    <name type="scientific">Candidatus Pristimantibacillus lignocellulolyticus</name>
    <dbReference type="NCBI Taxonomy" id="2994561"/>
    <lineage>
        <taxon>Bacteria</taxon>
        <taxon>Bacillati</taxon>
        <taxon>Bacillota</taxon>
        <taxon>Bacilli</taxon>
        <taxon>Bacillales</taxon>
        <taxon>Paenibacillaceae</taxon>
        <taxon>Candidatus Pristimantibacillus</taxon>
    </lineage>
</organism>
<dbReference type="InterPro" id="IPR025496">
    <property type="entry name" value="DUF4387"/>
</dbReference>
<accession>A0A9J6ZKR7</accession>
<evidence type="ECO:0000313" key="3">
    <source>
        <dbReference type="Proteomes" id="UP001056756"/>
    </source>
</evidence>
<dbReference type="Proteomes" id="UP001056756">
    <property type="component" value="Chromosome"/>
</dbReference>
<dbReference type="KEGG" id="plig:NAG76_14155"/>
<name>A0A9J6ZKR7_9BACL</name>
<gene>
    <name evidence="2" type="ORF">NAG76_14155</name>
</gene>
<evidence type="ECO:0000313" key="2">
    <source>
        <dbReference type="EMBL" id="URN96845.1"/>
    </source>
</evidence>
<evidence type="ECO:0000259" key="1">
    <source>
        <dbReference type="Pfam" id="PF14330"/>
    </source>
</evidence>
<reference evidence="2" key="1">
    <citation type="submission" date="2022-05" db="EMBL/GenBank/DDBJ databases">
        <title>Novel bacterial taxa in a minimal lignocellulolytic consortium and its capacity to transform plastics disclosed by genome-resolved metagenomics.</title>
        <authorList>
            <person name="Rodriguez C.A.D."/>
            <person name="Diaz-Garcia L."/>
            <person name="Herrera K."/>
            <person name="Tarazona N.A."/>
            <person name="Sproer C."/>
            <person name="Overmann J."/>
            <person name="Jimenez D.J."/>
        </authorList>
    </citation>
    <scope>NUCLEOTIDE SEQUENCE</scope>
    <source>
        <strain evidence="2">MAG5</strain>
    </source>
</reference>
<dbReference type="Pfam" id="PF14330">
    <property type="entry name" value="DUF4387"/>
    <property type="match status" value="1"/>
</dbReference>
<protein>
    <submittedName>
        <fullName evidence="2">DUF4387 domain-containing protein</fullName>
    </submittedName>
</protein>
<sequence length="104" mass="11738">MMKLSEAAVVLRSKNSGPFEITLDALFADREIYNALKQSDIINKSLIAKLYNIAEENITHIVFFDQALGFKVTFSRSVSSGTFLDRDVYGAQQHAPLMDLEFDF</sequence>
<proteinExistence type="predicted"/>
<feature type="domain" description="DUF4387" evidence="1">
    <location>
        <begin position="4"/>
        <end position="101"/>
    </location>
</feature>
<dbReference type="AlphaFoldDB" id="A0A9J6ZKR7"/>